<dbReference type="Proteomes" id="UP000184368">
    <property type="component" value="Unassembled WGS sequence"/>
</dbReference>
<evidence type="ECO:0000313" key="2">
    <source>
        <dbReference type="Proteomes" id="UP000184368"/>
    </source>
</evidence>
<reference evidence="1 2" key="1">
    <citation type="submission" date="2016-11" db="EMBL/GenBank/DDBJ databases">
        <authorList>
            <person name="Jaros S."/>
            <person name="Januszkiewicz K."/>
            <person name="Wedrychowicz H."/>
        </authorList>
    </citation>
    <scope>NUCLEOTIDE SEQUENCE [LARGE SCALE GENOMIC DNA]</scope>
    <source>
        <strain evidence="1 2">DSM 26897</strain>
    </source>
</reference>
<proteinExistence type="predicted"/>
<sequence>MPSTAILFYLGADISQDYIDVALRVRKEDYSLSELQSIRIANSKKGFALLHKWLLKAGVQLGEGALMVIENTGVYHRALMRWC</sequence>
<evidence type="ECO:0008006" key="3">
    <source>
        <dbReference type="Google" id="ProtNLM"/>
    </source>
</evidence>
<evidence type="ECO:0000313" key="1">
    <source>
        <dbReference type="EMBL" id="SHG38838.1"/>
    </source>
</evidence>
<name>A0A1M5JE70_9BACT</name>
<protein>
    <recommendedName>
        <fullName evidence="3">Transposase</fullName>
    </recommendedName>
</protein>
<dbReference type="AlphaFoldDB" id="A0A1M5JE70"/>
<accession>A0A1M5JE70</accession>
<gene>
    <name evidence="1" type="ORF">SAMN05444008_1342</name>
</gene>
<dbReference type="EMBL" id="FQUO01000034">
    <property type="protein sequence ID" value="SHG38838.1"/>
    <property type="molecule type" value="Genomic_DNA"/>
</dbReference>
<organism evidence="1 2">
    <name type="scientific">Cnuella takakiae</name>
    <dbReference type="NCBI Taxonomy" id="1302690"/>
    <lineage>
        <taxon>Bacteria</taxon>
        <taxon>Pseudomonadati</taxon>
        <taxon>Bacteroidota</taxon>
        <taxon>Chitinophagia</taxon>
        <taxon>Chitinophagales</taxon>
        <taxon>Chitinophagaceae</taxon>
        <taxon>Cnuella</taxon>
    </lineage>
</organism>
<keyword evidence="2" id="KW-1185">Reference proteome</keyword>